<dbReference type="Proteomes" id="UP000184440">
    <property type="component" value="Unassembled WGS sequence"/>
</dbReference>
<proteinExistence type="predicted"/>
<dbReference type="InterPro" id="IPR023867">
    <property type="entry name" value="Sulphatase_maturase_rSAM"/>
</dbReference>
<evidence type="ECO:0000313" key="2">
    <source>
        <dbReference type="Proteomes" id="UP000184440"/>
    </source>
</evidence>
<dbReference type="InterPro" id="IPR058240">
    <property type="entry name" value="rSAM_sf"/>
</dbReference>
<reference evidence="1 2" key="1">
    <citation type="submission" date="2016-11" db="EMBL/GenBank/DDBJ databases">
        <authorList>
            <person name="Jaros S."/>
            <person name="Januszkiewicz K."/>
            <person name="Wedrychowicz H."/>
        </authorList>
    </citation>
    <scope>NUCLEOTIDE SEQUENCE [LARGE SCALE GENOMIC DNA]</scope>
    <source>
        <strain evidence="1 2">DSM 46144</strain>
    </source>
</reference>
<sequence>MLAGADFLAELAATIRAAVNPKCNIDFSLQTNGILLTPANLDVILRHNIGVGVSLDGIPADHDRRRIYLDGRGSYQEVAKGLRVLASPPYRRLYRGILTTIDLDADPVETYRHLVDFAPPLVDLLLPHGNWSCPPPRRTPDEATPYADWLVAVFDQWYHAASPRPRIRIFEEIIHLLLGGASRAESVGLTPSTLIVVETDGSLEQVDALKSAYDGAAATGLHVSRNPFGDALRHPAIASRQLGVAGLSKECQKCPIVRICGGGYYPHRYRSGSGFNNPSVYCPDLKTLIAHISRQMTADLAPLLSR</sequence>
<dbReference type="EMBL" id="FRCS01000002">
    <property type="protein sequence ID" value="SHM99844.1"/>
    <property type="molecule type" value="Genomic_DNA"/>
</dbReference>
<protein>
    <recommendedName>
        <fullName evidence="3">Radical SAM core domain-containing protein</fullName>
    </recommendedName>
</protein>
<organism evidence="1 2">
    <name type="scientific">Cryptosporangium aurantiacum</name>
    <dbReference type="NCBI Taxonomy" id="134849"/>
    <lineage>
        <taxon>Bacteria</taxon>
        <taxon>Bacillati</taxon>
        <taxon>Actinomycetota</taxon>
        <taxon>Actinomycetes</taxon>
        <taxon>Cryptosporangiales</taxon>
        <taxon>Cryptosporangiaceae</taxon>
        <taxon>Cryptosporangium</taxon>
    </lineage>
</organism>
<dbReference type="PANTHER" id="PTHR43273:SF8">
    <property type="entry name" value="RADICAL SAM DOMAIN PROTEIN"/>
    <property type="match status" value="1"/>
</dbReference>
<dbReference type="SUPFAM" id="SSF102114">
    <property type="entry name" value="Radical SAM enzymes"/>
    <property type="match status" value="1"/>
</dbReference>
<accession>A0A1M7N9N3</accession>
<dbReference type="AlphaFoldDB" id="A0A1M7N9N3"/>
<dbReference type="GO" id="GO:0016491">
    <property type="term" value="F:oxidoreductase activity"/>
    <property type="evidence" value="ECO:0007669"/>
    <property type="project" value="InterPro"/>
</dbReference>
<evidence type="ECO:0008006" key="3">
    <source>
        <dbReference type="Google" id="ProtNLM"/>
    </source>
</evidence>
<dbReference type="Gene3D" id="3.20.20.70">
    <property type="entry name" value="Aldolase class I"/>
    <property type="match status" value="1"/>
</dbReference>
<name>A0A1M7N9N3_9ACTN</name>
<keyword evidence="2" id="KW-1185">Reference proteome</keyword>
<evidence type="ECO:0000313" key="1">
    <source>
        <dbReference type="EMBL" id="SHM99844.1"/>
    </source>
</evidence>
<gene>
    <name evidence="1" type="ORF">SAMN05443668_102484</name>
</gene>
<dbReference type="InterPro" id="IPR013785">
    <property type="entry name" value="Aldolase_TIM"/>
</dbReference>
<dbReference type="PANTHER" id="PTHR43273">
    <property type="entry name" value="ANAEROBIC SULFATASE-MATURATING ENZYME HOMOLOG ASLB-RELATED"/>
    <property type="match status" value="1"/>
</dbReference>
<dbReference type="STRING" id="134849.SAMN05443668_102484"/>